<proteinExistence type="predicted"/>
<dbReference type="STRING" id="1127696.HMPREF9134_01651"/>
<evidence type="ECO:0000313" key="2">
    <source>
        <dbReference type="EMBL" id="EKY00317.1"/>
    </source>
</evidence>
<protein>
    <recommendedName>
        <fullName evidence="1">Type 9 secretion system plug protein N-terminal domain-containing protein</fullName>
    </recommendedName>
</protein>
<evidence type="ECO:0000313" key="3">
    <source>
        <dbReference type="Proteomes" id="UP000010408"/>
    </source>
</evidence>
<organism evidence="2 3">
    <name type="scientific">Porphyromonas catoniae F0037</name>
    <dbReference type="NCBI Taxonomy" id="1127696"/>
    <lineage>
        <taxon>Bacteria</taxon>
        <taxon>Pseudomonadati</taxon>
        <taxon>Bacteroidota</taxon>
        <taxon>Bacteroidia</taxon>
        <taxon>Bacteroidales</taxon>
        <taxon>Porphyromonadaceae</taxon>
        <taxon>Porphyromonas</taxon>
    </lineage>
</organism>
<accession>L1NAW0</accession>
<dbReference type="EMBL" id="AMEQ01000040">
    <property type="protein sequence ID" value="EKY00317.1"/>
    <property type="molecule type" value="Genomic_DNA"/>
</dbReference>
<sequence length="408" mass="46739">MGRPLLLSILVWLSSALSLWGQVGAVQVRLEGESMVDHPRFPLLTLGGKERLNISFDLLGDGSDLLSYRLKSYNADWTPSPLLPVEYMQGFDASLPFAPEPSRSTLVPYAHYSLTFPSEGERIKRSGNYKLEFYSEHDPSRTLLEIPFAVVEPLLELHTELTDAAYEDYRGRHQQVNLRVTAPSFSPPNDDGLRIIVLQNARWDNAVTLTTPYLRLGQELHFEQSRGARFPAGNNYHRLEHLSDRAIGLGIERVNLEEGRYTVYLHPIRNESEQAYRHEESHQGLQIIRTTGSDTPGTEADYHKVYFRFLSPKLEGGDVLLEGEAFRYLPLSERILRYNQEEGTYEGSVLLKMGYQEYQILFQPRGSQALLAQPTLGDHYQTKNRYTVLVYYRSRLDKTERLLATQEL</sequence>
<gene>
    <name evidence="2" type="ORF">HMPREF9134_01651</name>
</gene>
<reference evidence="2 3" key="1">
    <citation type="submission" date="2012-05" db="EMBL/GenBank/DDBJ databases">
        <authorList>
            <person name="Weinstock G."/>
            <person name="Sodergren E."/>
            <person name="Lobos E.A."/>
            <person name="Fulton L."/>
            <person name="Fulton R."/>
            <person name="Courtney L."/>
            <person name="Fronick C."/>
            <person name="O'Laughlin M."/>
            <person name="Godfrey J."/>
            <person name="Wilson R.M."/>
            <person name="Miner T."/>
            <person name="Farmer C."/>
            <person name="Delehaunty K."/>
            <person name="Cordes M."/>
            <person name="Minx P."/>
            <person name="Tomlinson C."/>
            <person name="Chen J."/>
            <person name="Wollam A."/>
            <person name="Pepin K.H."/>
            <person name="Bhonagiri V."/>
            <person name="Zhang X."/>
            <person name="Suruliraj S."/>
            <person name="Warren W."/>
            <person name="Mitreva M."/>
            <person name="Mardis E.R."/>
            <person name="Wilson R.K."/>
        </authorList>
    </citation>
    <scope>NUCLEOTIDE SEQUENCE [LARGE SCALE GENOMIC DNA]</scope>
    <source>
        <strain evidence="2 3">F0037</strain>
    </source>
</reference>
<dbReference type="eggNOG" id="ENOG502Z7QJ">
    <property type="taxonomic scope" value="Bacteria"/>
</dbReference>
<evidence type="ECO:0000259" key="1">
    <source>
        <dbReference type="Pfam" id="PF17116"/>
    </source>
</evidence>
<dbReference type="RefSeq" id="WP_005467778.1">
    <property type="nucleotide sequence ID" value="NZ_KB291032.1"/>
</dbReference>
<dbReference type="Pfam" id="PF17116">
    <property type="entry name" value="T9SS_plug_1st"/>
    <property type="match status" value="1"/>
</dbReference>
<dbReference type="PATRIC" id="fig|1127696.3.peg.1492"/>
<feature type="domain" description="Type 9 secretion system plug protein N-terminal" evidence="1">
    <location>
        <begin position="33"/>
        <end position="152"/>
    </location>
</feature>
<dbReference type="HOGENOM" id="CLU_049143_0_0_10"/>
<dbReference type="InterPro" id="IPR031345">
    <property type="entry name" value="T9SS_Plug_N"/>
</dbReference>
<comment type="caution">
    <text evidence="2">The sequence shown here is derived from an EMBL/GenBank/DDBJ whole genome shotgun (WGS) entry which is preliminary data.</text>
</comment>
<name>L1NAW0_9PORP</name>
<dbReference type="Proteomes" id="UP000010408">
    <property type="component" value="Unassembled WGS sequence"/>
</dbReference>
<dbReference type="AlphaFoldDB" id="L1NAW0"/>